<evidence type="ECO:0000313" key="2">
    <source>
        <dbReference type="Proteomes" id="UP000249829"/>
    </source>
</evidence>
<proteinExistence type="predicted"/>
<reference evidence="1 2" key="1">
    <citation type="submission" date="2018-02" db="EMBL/GenBank/DDBJ databases">
        <title>The genomes of Aspergillus section Nigri reveals drivers in fungal speciation.</title>
        <authorList>
            <consortium name="DOE Joint Genome Institute"/>
            <person name="Vesth T.C."/>
            <person name="Nybo J."/>
            <person name="Theobald S."/>
            <person name="Brandl J."/>
            <person name="Frisvad J.C."/>
            <person name="Nielsen K.F."/>
            <person name="Lyhne E.K."/>
            <person name="Kogle M.E."/>
            <person name="Kuo A."/>
            <person name="Riley R."/>
            <person name="Clum A."/>
            <person name="Nolan M."/>
            <person name="Lipzen A."/>
            <person name="Salamov A."/>
            <person name="Henrissat B."/>
            <person name="Wiebenga A."/>
            <person name="De vries R.P."/>
            <person name="Grigoriev I.V."/>
            <person name="Mortensen U.H."/>
            <person name="Andersen M.R."/>
            <person name="Baker S.E."/>
        </authorList>
    </citation>
    <scope>NUCLEOTIDE SEQUENCE [LARGE SCALE GENOMIC DNA]</scope>
    <source>
        <strain evidence="1 2">CBS 115571</strain>
    </source>
</reference>
<dbReference type="AlphaFoldDB" id="A0A2V5IL54"/>
<organism evidence="1 2">
    <name type="scientific">Aspergillus violaceofuscus (strain CBS 115571)</name>
    <dbReference type="NCBI Taxonomy" id="1450538"/>
    <lineage>
        <taxon>Eukaryota</taxon>
        <taxon>Fungi</taxon>
        <taxon>Dikarya</taxon>
        <taxon>Ascomycota</taxon>
        <taxon>Pezizomycotina</taxon>
        <taxon>Eurotiomycetes</taxon>
        <taxon>Eurotiomycetidae</taxon>
        <taxon>Eurotiales</taxon>
        <taxon>Aspergillaceae</taxon>
        <taxon>Aspergillus</taxon>
    </lineage>
</organism>
<keyword evidence="2" id="KW-1185">Reference proteome</keyword>
<accession>A0A2V5IL54</accession>
<protein>
    <submittedName>
        <fullName evidence="1">Uncharacterized protein</fullName>
    </submittedName>
</protein>
<dbReference type="EMBL" id="KZ825101">
    <property type="protein sequence ID" value="PYI24607.1"/>
    <property type="molecule type" value="Genomic_DNA"/>
</dbReference>
<gene>
    <name evidence="1" type="ORF">BO99DRAFT_754</name>
</gene>
<evidence type="ECO:0000313" key="1">
    <source>
        <dbReference type="EMBL" id="PYI24607.1"/>
    </source>
</evidence>
<sequence length="98" mass="11424">MMCVVYWVWIRLLCYYYYYYHLRLGCTPARLQSCGPAPPFAPWTVQESINTSIRLEHPLREHKPFRHCSRSLHPSSPFRFVISSCSISMLGSASPIVE</sequence>
<dbReference type="Proteomes" id="UP000249829">
    <property type="component" value="Unassembled WGS sequence"/>
</dbReference>
<name>A0A2V5IL54_ASPV1</name>